<dbReference type="Pfam" id="PF04357">
    <property type="entry name" value="TamB"/>
    <property type="match status" value="1"/>
</dbReference>
<dbReference type="EMBL" id="VWRN01000053">
    <property type="protein sequence ID" value="KAA6119194.1"/>
    <property type="molecule type" value="Genomic_DNA"/>
</dbReference>
<gene>
    <name evidence="8" type="ORF">F1599_21210</name>
</gene>
<organism evidence="8 9">
    <name type="scientific">Cupriavidus cauae</name>
    <dbReference type="NCBI Taxonomy" id="2608999"/>
    <lineage>
        <taxon>Bacteria</taxon>
        <taxon>Pseudomonadati</taxon>
        <taxon>Pseudomonadota</taxon>
        <taxon>Betaproteobacteria</taxon>
        <taxon>Burkholderiales</taxon>
        <taxon>Burkholderiaceae</taxon>
        <taxon>Cupriavidus</taxon>
    </lineage>
</organism>
<feature type="region of interest" description="Disordered" evidence="5">
    <location>
        <begin position="377"/>
        <end position="396"/>
    </location>
</feature>
<protein>
    <submittedName>
        <fullName evidence="8">Translocation/assembly module TamB</fullName>
    </submittedName>
</protein>
<dbReference type="GO" id="GO:0009306">
    <property type="term" value="P:protein secretion"/>
    <property type="evidence" value="ECO:0007669"/>
    <property type="project" value="InterPro"/>
</dbReference>
<evidence type="ECO:0000313" key="9">
    <source>
        <dbReference type="Proteomes" id="UP000324324"/>
    </source>
</evidence>
<evidence type="ECO:0000256" key="3">
    <source>
        <dbReference type="ARBA" id="ARBA00022989"/>
    </source>
</evidence>
<dbReference type="RefSeq" id="WP_150084406.1">
    <property type="nucleotide sequence ID" value="NZ_VWRN01000053.1"/>
</dbReference>
<reference evidence="8 9" key="1">
    <citation type="submission" date="2019-09" db="EMBL/GenBank/DDBJ databases">
        <title>Isolation of a novel species in the genus Cupriavidus from patients with sepsis using whole genome sequencing.</title>
        <authorList>
            <person name="Kweon O.J."/>
            <person name="Lee M.-K."/>
        </authorList>
    </citation>
    <scope>NUCLEOTIDE SEQUENCE [LARGE SCALE GENOMIC DNA]</scope>
    <source>
        <strain evidence="8 9">MKL-01</strain>
    </source>
</reference>
<feature type="region of interest" description="Disordered" evidence="5">
    <location>
        <begin position="1392"/>
        <end position="1433"/>
    </location>
</feature>
<keyword evidence="4 6" id="KW-0472">Membrane</keyword>
<dbReference type="PANTHER" id="PTHR36985:SF1">
    <property type="entry name" value="TRANSLOCATION AND ASSEMBLY MODULE SUBUNIT TAMB"/>
    <property type="match status" value="1"/>
</dbReference>
<name>A0A5M8AE69_9BURK</name>
<dbReference type="InterPro" id="IPR007452">
    <property type="entry name" value="TamB_C"/>
</dbReference>
<comment type="caution">
    <text evidence="8">The sequence shown here is derived from an EMBL/GenBank/DDBJ whole genome shotgun (WGS) entry which is preliminary data.</text>
</comment>
<dbReference type="PANTHER" id="PTHR36985">
    <property type="entry name" value="TRANSLOCATION AND ASSEMBLY MODULE SUBUNIT TAMB"/>
    <property type="match status" value="1"/>
</dbReference>
<dbReference type="GO" id="GO:0097347">
    <property type="term" value="C:TAM protein secretion complex"/>
    <property type="evidence" value="ECO:0007669"/>
    <property type="project" value="TreeGrafter"/>
</dbReference>
<evidence type="ECO:0000259" key="7">
    <source>
        <dbReference type="Pfam" id="PF04357"/>
    </source>
</evidence>
<comment type="subcellular location">
    <subcellularLocation>
        <location evidence="1">Membrane</location>
        <topology evidence="1">Single-pass membrane protein</topology>
    </subcellularLocation>
</comment>
<feature type="region of interest" description="Disordered" evidence="5">
    <location>
        <begin position="1"/>
        <end position="20"/>
    </location>
</feature>
<dbReference type="GO" id="GO:0005886">
    <property type="term" value="C:plasma membrane"/>
    <property type="evidence" value="ECO:0007669"/>
    <property type="project" value="InterPro"/>
</dbReference>
<evidence type="ECO:0000256" key="1">
    <source>
        <dbReference type="ARBA" id="ARBA00004167"/>
    </source>
</evidence>
<evidence type="ECO:0000256" key="2">
    <source>
        <dbReference type="ARBA" id="ARBA00022692"/>
    </source>
</evidence>
<proteinExistence type="predicted"/>
<sequence>MSTPDLPSVPARGSETPRAPQPRRRRWLRVFGIVLLALVALIVLLAVVLGAALRTERGSGELWSLATRLSAGVLVGQYQGGTFARGLQLRDVVFAQGDTRVSVDRLDGSWSLAWHLGPGRTRLHVAALRLGNVDVRLPPSEDKPDQPPPTLPESLSLPLAIDVDALTLARLSILRGPEATASPLVFSDLSAALHTDGSRHRLTVDRLVTPYGKLSANAQIAGEAPFALNGEALLEGEWEKEAYNVSARADGTLEALRADVEASGDRLRGRGEIELTPFGQVPFTRLRVDGERINPRLFNPAAPQANLSVHAELRPVDGSGGAAAPAAPEAASAPASVPAAPAPSAPPASVPSVPAASTPSAPAASVPATSARSTPAASVPAASAPQPSPSAAPAAAPLTVAGEVSIRNHEPGPLDAERLPVQSLRATVELSEAAQHVRDLRVALAGNGEIVGSGSLRDGRGGFDLDVRRLDPHALHGKLRSAKLSGPVIVRLEPGRQSVALDLGGGELKLFADARIDADAVTLAALRLGVAQGSLHAEGRLGLKDQQPFSFKGRISDLDPARLASVAKGRINANFDASGTLAGEPRVAADFSIGDSEYAGLPMTGGGKVRLAGQRLLPSEATLSMAGNRADLRGSFGARGDRMTVAVDAPQLDRLKFGVGGTLKLDAQVSGTWQRPEITATYDARTLSMGPHRVESASGNADLRGGIDGPLRLRLDARGYRGPQLSMSTLQASLDGTQARHSFNVEGEGRMRRRPLQLQAAGQGSWKNGTWTGTVSTLEERGTVELKLLTPVAVSAGAQKLTLGQTRLQLARGTIALDRLDWDRGRIRTQGALNGLQVGHLLALAEAFTGDAPPLRSDLILDGQWNLNLAETASGFAELRRRSGDLSVNAGRGYTTLGLGDTVLRAEAAGTRLQLRGNVVSSRLGTAKVDAFAGLMPEQGVLTVTPASALGGQVAFDVPRLKALEALTGPQYAFDGRLAAAMQLAGTIGAPVLTGTINGDGLAITLYDQGIRLTDGIVRIVLDRNVIELRQVLFRGGDGTLTASGNVRLGETDPTLRARIVADRLELFASPERTLVVSGNADMANEDRQFVIRGKFRVDRGLFDLPKAGAPVLGDDVVIVRKSDRRAEREVRTAATPAVPESQPTSRFAPVIDLSVDLGDRFRFRGAGADLLLAGRLGVNSEPLTPMRVTGTVRVVDGTYEAFGRRLQITRGIVNFNGPVGNPNLNIRAMRLNQEVEAGVEVTGTVRLPRVRLVSEPNVPDEDKLSWLMFGYGADSSTAGQQQQLSGAALGGAALGMLGSKAGKGVVQRFGIDEFSIGPSTAGLNEQQVVSVGKAVSEKISVGYEQSLTSAANVAKVTWAFSRRWSLIARGGTINGLSLLFNRRFDSWSQLFSGSSPRREGARREQDASTGSTGGDADNPPTPPEGPAEAIKR</sequence>
<evidence type="ECO:0000256" key="5">
    <source>
        <dbReference type="SAM" id="MobiDB-lite"/>
    </source>
</evidence>
<dbReference type="Proteomes" id="UP000324324">
    <property type="component" value="Unassembled WGS sequence"/>
</dbReference>
<feature type="transmembrane region" description="Helical" evidence="6">
    <location>
        <begin position="27"/>
        <end position="53"/>
    </location>
</feature>
<feature type="compositionally biased region" description="Low complexity" evidence="5">
    <location>
        <begin position="350"/>
        <end position="372"/>
    </location>
</feature>
<evidence type="ECO:0000256" key="6">
    <source>
        <dbReference type="SAM" id="Phobius"/>
    </source>
</evidence>
<evidence type="ECO:0000313" key="8">
    <source>
        <dbReference type="EMBL" id="KAA6119194.1"/>
    </source>
</evidence>
<keyword evidence="9" id="KW-1185">Reference proteome</keyword>
<feature type="region of interest" description="Disordered" evidence="5">
    <location>
        <begin position="334"/>
        <end position="372"/>
    </location>
</feature>
<feature type="compositionally biased region" description="Pro residues" evidence="5">
    <location>
        <begin position="340"/>
        <end position="349"/>
    </location>
</feature>
<feature type="compositionally biased region" description="Basic and acidic residues" evidence="5">
    <location>
        <begin position="1397"/>
        <end position="1407"/>
    </location>
</feature>
<accession>A0A5M8AE69</accession>
<keyword evidence="2 6" id="KW-0812">Transmembrane</keyword>
<feature type="domain" description="Translocation and assembly module TamB C-terminal" evidence="7">
    <location>
        <begin position="1036"/>
        <end position="1385"/>
    </location>
</feature>
<evidence type="ECO:0000256" key="4">
    <source>
        <dbReference type="ARBA" id="ARBA00023136"/>
    </source>
</evidence>
<keyword evidence="3 6" id="KW-1133">Transmembrane helix</keyword>